<comment type="subcellular location">
    <subcellularLocation>
        <location evidence="8">Cytoplasm</location>
    </subcellularLocation>
</comment>
<sequence>MESSSITGAILVGGSNAGMAGTLKALLPLGGETLIERQIKTMREICKEIIVVTNTPKPFFEVLDPSVRIITDYFPGCGPLGGMHAALYLARNPSVWITACDMPFVSAEAARRLSDSRTEFCHAVIPLVHNRPLPLHGIYDKRCAEAAAELLSAGKKELEAFLGHIRWLGIPADSWAEEEAVGDFAFTIHGQEDYERAKKLLENRMSTGGGLR</sequence>
<feature type="binding site" evidence="8">
    <location>
        <begin position="11"/>
        <end position="13"/>
    </location>
    <ligand>
        <name>GTP</name>
        <dbReference type="ChEBI" id="CHEBI:37565"/>
    </ligand>
</feature>
<evidence type="ECO:0000256" key="2">
    <source>
        <dbReference type="ARBA" id="ARBA00022679"/>
    </source>
</evidence>
<evidence type="ECO:0000313" key="10">
    <source>
        <dbReference type="EMBL" id="MEQ4480972.1"/>
    </source>
</evidence>
<evidence type="ECO:0000256" key="8">
    <source>
        <dbReference type="HAMAP-Rule" id="MF_00316"/>
    </source>
</evidence>
<dbReference type="InterPro" id="IPR025877">
    <property type="entry name" value="MobA-like_NTP_Trfase"/>
</dbReference>
<keyword evidence="7 8" id="KW-0501">Molybdenum cofactor biosynthesis</keyword>
<reference evidence="10 11" key="1">
    <citation type="journal article" date="2023" name="Genome Announc.">
        <title>Pan-Genome Analyses of the Genus Cohnella and Proposal of the Novel Species Cohnella silvisoli sp. nov., Isolated from Forest Soil.</title>
        <authorList>
            <person name="Wang C."/>
            <person name="Mao L."/>
            <person name="Bao G."/>
            <person name="Zhu H."/>
        </authorList>
    </citation>
    <scope>NUCLEOTIDE SEQUENCE [LARGE SCALE GENOMIC DNA]</scope>
    <source>
        <strain evidence="10 11">NL03-T5-1</strain>
    </source>
</reference>
<comment type="domain">
    <text evidence="8">The N-terminal domain determines nucleotide recognition and specific binding, while the C-terminal domain determines the specific binding to the target protein.</text>
</comment>
<feature type="binding site" evidence="8">
    <location>
        <position position="24"/>
    </location>
    <ligand>
        <name>GTP</name>
        <dbReference type="ChEBI" id="CHEBI:37565"/>
    </ligand>
</feature>
<gene>
    <name evidence="8" type="primary">mobA</name>
    <name evidence="10" type="ORF">QJS35_01045</name>
</gene>
<dbReference type="Proteomes" id="UP001493487">
    <property type="component" value="Unassembled WGS sequence"/>
</dbReference>
<dbReference type="EC" id="2.7.7.77" evidence="8"/>
<organism evidence="10 11">
    <name type="scientific">Cohnella silvisoli</name>
    <dbReference type="NCBI Taxonomy" id="2873699"/>
    <lineage>
        <taxon>Bacteria</taxon>
        <taxon>Bacillati</taxon>
        <taxon>Bacillota</taxon>
        <taxon>Bacilli</taxon>
        <taxon>Bacillales</taxon>
        <taxon>Paenibacillaceae</taxon>
        <taxon>Cohnella</taxon>
    </lineage>
</organism>
<dbReference type="InterPro" id="IPR029044">
    <property type="entry name" value="Nucleotide-diphossugar_trans"/>
</dbReference>
<comment type="caution">
    <text evidence="8">Lacks conserved residue(s) required for the propagation of feature annotation.</text>
</comment>
<dbReference type="PANTHER" id="PTHR19136">
    <property type="entry name" value="MOLYBDENUM COFACTOR GUANYLYLTRANSFERASE"/>
    <property type="match status" value="1"/>
</dbReference>
<keyword evidence="10" id="KW-0548">Nucleotidyltransferase</keyword>
<name>A0ABV1KLN4_9BACL</name>
<keyword evidence="3 8" id="KW-0479">Metal-binding</keyword>
<dbReference type="PANTHER" id="PTHR19136:SF81">
    <property type="entry name" value="MOLYBDENUM COFACTOR GUANYLYLTRANSFERASE"/>
    <property type="match status" value="1"/>
</dbReference>
<dbReference type="HAMAP" id="MF_00316">
    <property type="entry name" value="MobA"/>
    <property type="match status" value="1"/>
</dbReference>
<dbReference type="InterPro" id="IPR013482">
    <property type="entry name" value="Molybde_CF_guanTrfase"/>
</dbReference>
<evidence type="ECO:0000256" key="6">
    <source>
        <dbReference type="ARBA" id="ARBA00023134"/>
    </source>
</evidence>
<comment type="similarity">
    <text evidence="8">Belongs to the MobA family.</text>
</comment>
<comment type="catalytic activity">
    <reaction evidence="8">
        <text>Mo-molybdopterin + GTP + H(+) = Mo-molybdopterin guanine dinucleotide + diphosphate</text>
        <dbReference type="Rhea" id="RHEA:34243"/>
        <dbReference type="ChEBI" id="CHEBI:15378"/>
        <dbReference type="ChEBI" id="CHEBI:33019"/>
        <dbReference type="ChEBI" id="CHEBI:37565"/>
        <dbReference type="ChEBI" id="CHEBI:71302"/>
        <dbReference type="ChEBI" id="CHEBI:71310"/>
        <dbReference type="EC" id="2.7.7.77"/>
    </reaction>
</comment>
<evidence type="ECO:0000256" key="5">
    <source>
        <dbReference type="ARBA" id="ARBA00022842"/>
    </source>
</evidence>
<comment type="cofactor">
    <cofactor evidence="8">
        <name>Mg(2+)</name>
        <dbReference type="ChEBI" id="CHEBI:18420"/>
    </cofactor>
</comment>
<evidence type="ECO:0000256" key="4">
    <source>
        <dbReference type="ARBA" id="ARBA00022741"/>
    </source>
</evidence>
<keyword evidence="1 8" id="KW-0963">Cytoplasm</keyword>
<keyword evidence="6 8" id="KW-0342">GTP-binding</keyword>
<evidence type="ECO:0000313" key="11">
    <source>
        <dbReference type="Proteomes" id="UP001493487"/>
    </source>
</evidence>
<keyword evidence="11" id="KW-1185">Reference proteome</keyword>
<feature type="binding site" evidence="8">
    <location>
        <position position="101"/>
    </location>
    <ligand>
        <name>GTP</name>
        <dbReference type="ChEBI" id="CHEBI:37565"/>
    </ligand>
</feature>
<dbReference type="RefSeq" id="WP_232182826.1">
    <property type="nucleotide sequence ID" value="NZ_JAIOAP010000001.1"/>
</dbReference>
<keyword evidence="4 8" id="KW-0547">Nucleotide-binding</keyword>
<dbReference type="CDD" id="cd02503">
    <property type="entry name" value="MobA"/>
    <property type="match status" value="1"/>
</dbReference>
<dbReference type="Pfam" id="PF12804">
    <property type="entry name" value="NTP_transf_3"/>
    <property type="match status" value="1"/>
</dbReference>
<dbReference type="SUPFAM" id="SSF53448">
    <property type="entry name" value="Nucleotide-diphospho-sugar transferases"/>
    <property type="match status" value="1"/>
</dbReference>
<accession>A0ABV1KLN4</accession>
<feature type="binding site" evidence="8">
    <location>
        <position position="72"/>
    </location>
    <ligand>
        <name>GTP</name>
        <dbReference type="ChEBI" id="CHEBI:37565"/>
    </ligand>
</feature>
<feature type="binding site" evidence="8">
    <location>
        <position position="101"/>
    </location>
    <ligand>
        <name>Mg(2+)</name>
        <dbReference type="ChEBI" id="CHEBI:18420"/>
    </ligand>
</feature>
<comment type="caution">
    <text evidence="10">The sequence shown here is derived from an EMBL/GenBank/DDBJ whole genome shotgun (WGS) entry which is preliminary data.</text>
</comment>
<proteinExistence type="inferred from homology"/>
<comment type="function">
    <text evidence="8">Transfers a GMP moiety from GTP to Mo-molybdopterin (Mo-MPT) cofactor (Moco or molybdenum cofactor) to form Mo-molybdopterin guanine dinucleotide (Mo-MGD) cofactor.</text>
</comment>
<feature type="domain" description="MobA-like NTP transferase" evidence="9">
    <location>
        <begin position="8"/>
        <end position="161"/>
    </location>
</feature>
<protein>
    <recommendedName>
        <fullName evidence="8">Probable molybdenum cofactor guanylyltransferase</fullName>
        <shortName evidence="8">MoCo guanylyltransferase</shortName>
        <ecNumber evidence="8">2.7.7.77</ecNumber>
    </recommendedName>
    <alternativeName>
        <fullName evidence="8">GTP:molybdopterin guanylyltransferase</fullName>
    </alternativeName>
    <alternativeName>
        <fullName evidence="8">Mo-MPT guanylyltransferase</fullName>
    </alternativeName>
    <alternativeName>
        <fullName evidence="8">Molybdopterin guanylyltransferase</fullName>
    </alternativeName>
    <alternativeName>
        <fullName evidence="8">Molybdopterin-guanine dinucleotide synthase</fullName>
        <shortName evidence="8">MGD synthase</shortName>
    </alternativeName>
</protein>
<keyword evidence="2 8" id="KW-0808">Transferase</keyword>
<evidence type="ECO:0000256" key="1">
    <source>
        <dbReference type="ARBA" id="ARBA00022490"/>
    </source>
</evidence>
<dbReference type="GO" id="GO:0061603">
    <property type="term" value="F:molybdenum cofactor guanylyltransferase activity"/>
    <property type="evidence" value="ECO:0007669"/>
    <property type="project" value="UniProtKB-EC"/>
</dbReference>
<dbReference type="Gene3D" id="3.90.550.10">
    <property type="entry name" value="Spore Coat Polysaccharide Biosynthesis Protein SpsA, Chain A"/>
    <property type="match status" value="1"/>
</dbReference>
<dbReference type="EMBL" id="JASKHM010000001">
    <property type="protein sequence ID" value="MEQ4480972.1"/>
    <property type="molecule type" value="Genomic_DNA"/>
</dbReference>
<evidence type="ECO:0000259" key="9">
    <source>
        <dbReference type="Pfam" id="PF12804"/>
    </source>
</evidence>
<evidence type="ECO:0000256" key="3">
    <source>
        <dbReference type="ARBA" id="ARBA00022723"/>
    </source>
</evidence>
<keyword evidence="5 8" id="KW-0460">Magnesium</keyword>
<evidence type="ECO:0000256" key="7">
    <source>
        <dbReference type="ARBA" id="ARBA00023150"/>
    </source>
</evidence>